<dbReference type="EMBL" id="SLXU01000009">
    <property type="protein sequence ID" value="TCP60542.1"/>
    <property type="molecule type" value="Genomic_DNA"/>
</dbReference>
<dbReference type="Pfam" id="PF00494">
    <property type="entry name" value="SQS_PSY"/>
    <property type="match status" value="1"/>
</dbReference>
<proteinExistence type="predicted"/>
<dbReference type="AlphaFoldDB" id="A0A4R2RB46"/>
<reference evidence="1 2" key="1">
    <citation type="submission" date="2019-03" db="EMBL/GenBank/DDBJ databases">
        <title>Genomic Encyclopedia of Type Strains, Phase IV (KMG-IV): sequencing the most valuable type-strain genomes for metagenomic binning, comparative biology and taxonomic classification.</title>
        <authorList>
            <person name="Goeker M."/>
        </authorList>
    </citation>
    <scope>NUCLEOTIDE SEQUENCE [LARGE SCALE GENOMIC DNA]</scope>
    <source>
        <strain evidence="1 2">DSM 24766</strain>
    </source>
</reference>
<dbReference type="Proteomes" id="UP000295050">
    <property type="component" value="Unassembled WGS sequence"/>
</dbReference>
<dbReference type="Gene3D" id="1.10.600.10">
    <property type="entry name" value="Farnesyl Diphosphate Synthase"/>
    <property type="match status" value="1"/>
</dbReference>
<dbReference type="SUPFAM" id="SSF48576">
    <property type="entry name" value="Terpenoid synthases"/>
    <property type="match status" value="1"/>
</dbReference>
<dbReference type="OrthoDB" id="9814909at2"/>
<name>A0A4R2RB46_9RHOB</name>
<gene>
    <name evidence="1" type="ORF">EV663_10948</name>
</gene>
<protein>
    <submittedName>
        <fullName evidence="1">Squalene/phytoene synthase</fullName>
    </submittedName>
</protein>
<keyword evidence="2" id="KW-1185">Reference proteome</keyword>
<evidence type="ECO:0000313" key="1">
    <source>
        <dbReference type="EMBL" id="TCP60542.1"/>
    </source>
</evidence>
<dbReference type="InterPro" id="IPR008949">
    <property type="entry name" value="Isoprenoid_synthase_dom_sf"/>
</dbReference>
<comment type="caution">
    <text evidence="1">The sequence shown here is derived from an EMBL/GenBank/DDBJ whole genome shotgun (WGS) entry which is preliminary data.</text>
</comment>
<sequence>MTLQACAEIVRRGDPDRFRVAMAAPLTARARLLPLFAFNVEVARAPWVSSEPMIAEMRLQWWRDVLAEIVEGGKTRRHEVAEPLAEVLSPADARALDALVLARRWDAYREPFADQAALERHIEASAATLLVVAARVLGARSGLSTLHELGYAMGLANWLIAVPKLEELGRIPLIDGRPEAVSALARAGAERLARVRAARDVIPAAAIPAARMAWRADPVLRRAAQSPERVAAGRLEVSESARRAAFLWRAMAGRW</sequence>
<dbReference type="InterPro" id="IPR002060">
    <property type="entry name" value="Squ/phyt_synthse"/>
</dbReference>
<evidence type="ECO:0000313" key="2">
    <source>
        <dbReference type="Proteomes" id="UP000295050"/>
    </source>
</evidence>
<accession>A0A4R2RB46</accession>
<dbReference type="RefSeq" id="WP_132951690.1">
    <property type="nucleotide sequence ID" value="NZ_SLXU01000009.1"/>
</dbReference>
<organism evidence="1 2">
    <name type="scientific">Rhodovulum bhavnagarense</name>
    <dbReference type="NCBI Taxonomy" id="992286"/>
    <lineage>
        <taxon>Bacteria</taxon>
        <taxon>Pseudomonadati</taxon>
        <taxon>Pseudomonadota</taxon>
        <taxon>Alphaproteobacteria</taxon>
        <taxon>Rhodobacterales</taxon>
        <taxon>Paracoccaceae</taxon>
        <taxon>Rhodovulum</taxon>
    </lineage>
</organism>